<keyword evidence="14" id="KW-1185">Reference proteome</keyword>
<dbReference type="FunFam" id="3.30.565.10:FF:000010">
    <property type="entry name" value="Sensor histidine kinase RcsC"/>
    <property type="match status" value="1"/>
</dbReference>
<evidence type="ECO:0000256" key="11">
    <source>
        <dbReference type="ARBA" id="ARBA00023306"/>
    </source>
</evidence>
<keyword evidence="9" id="KW-0902">Two-component regulatory system</keyword>
<dbReference type="Pfam" id="PF00512">
    <property type="entry name" value="HisKA"/>
    <property type="match status" value="1"/>
</dbReference>
<reference evidence="13 14" key="1">
    <citation type="submission" date="2017-03" db="EMBL/GenBank/DDBJ databases">
        <title>Draft genime sequence of the acidophilic sulfur-oxidizing bacterium Acidithiobacillus sp. SH, isolated from seawater.</title>
        <authorList>
            <person name="Sharmin S."/>
            <person name="Tokuhisa M."/>
            <person name="Kanao T."/>
            <person name="Kamimura K."/>
        </authorList>
    </citation>
    <scope>NUCLEOTIDE SEQUENCE [LARGE SCALE GENOMIC DNA]</scope>
    <source>
        <strain evidence="13 14">SH</strain>
    </source>
</reference>
<proteinExistence type="predicted"/>
<comment type="caution">
    <text evidence="13">The sequence shown here is derived from an EMBL/GenBank/DDBJ whole genome shotgun (WGS) entry which is preliminary data.</text>
</comment>
<keyword evidence="11" id="KW-0131">Cell cycle</keyword>
<comment type="subcellular location">
    <subcellularLocation>
        <location evidence="2">Membrane</location>
    </subcellularLocation>
</comment>
<keyword evidence="8" id="KW-0067">ATP-binding</keyword>
<dbReference type="InterPro" id="IPR036097">
    <property type="entry name" value="HisK_dim/P_sf"/>
</dbReference>
<evidence type="ECO:0000256" key="4">
    <source>
        <dbReference type="ARBA" id="ARBA00022553"/>
    </source>
</evidence>
<dbReference type="SUPFAM" id="SSF55874">
    <property type="entry name" value="ATPase domain of HSP90 chaperone/DNA topoisomerase II/histidine kinase"/>
    <property type="match status" value="1"/>
</dbReference>
<dbReference type="PRINTS" id="PR00344">
    <property type="entry name" value="BCTRLSENSOR"/>
</dbReference>
<keyword evidence="5" id="KW-0808">Transferase</keyword>
<feature type="domain" description="Histidine kinase" evidence="12">
    <location>
        <begin position="88"/>
        <end position="312"/>
    </location>
</feature>
<dbReference type="EMBL" id="MXAV01000020">
    <property type="protein sequence ID" value="PKY11282.1"/>
    <property type="molecule type" value="Genomic_DNA"/>
</dbReference>
<evidence type="ECO:0000256" key="5">
    <source>
        <dbReference type="ARBA" id="ARBA00022679"/>
    </source>
</evidence>
<accession>A0A2I1DN33</accession>
<sequence>MQEISNQLCQAVNGNFNFVVHCSTADEEAEKLTLLVNFVLSAAARAIDQREQQTANLDKIVAERTAMLTEAKEAAEAASHAKSQFLASMSHELRTPLNAVIGYSELILEELGDGTVGDNTEADLITIRDAGRHLLSLINDVLDLSRIESGQTDIFPEHFDPLTFTRSTAATLQPLIQKNGNTLEYALPDQADRVLNDLGKIRQCLINILGNAAKFTENGRIVIGYQETIASDQIRYGEWWVRDTGPGIDASQKQKIFEAFTQADSSINRRYGGTGLGLALSATLCQLLGGSIRVESTPGEGSTFTISVPVCYRYPGETG</sequence>
<dbReference type="GO" id="GO:0000155">
    <property type="term" value="F:phosphorelay sensor kinase activity"/>
    <property type="evidence" value="ECO:0007669"/>
    <property type="project" value="InterPro"/>
</dbReference>
<dbReference type="Pfam" id="PF02518">
    <property type="entry name" value="HATPase_c"/>
    <property type="match status" value="1"/>
</dbReference>
<keyword evidence="10" id="KW-0472">Membrane</keyword>
<evidence type="ECO:0000259" key="12">
    <source>
        <dbReference type="PROSITE" id="PS50109"/>
    </source>
</evidence>
<gene>
    <name evidence="13" type="ORF">B1757_05715</name>
</gene>
<evidence type="ECO:0000256" key="6">
    <source>
        <dbReference type="ARBA" id="ARBA00022741"/>
    </source>
</evidence>
<organism evidence="13 14">
    <name type="scientific">Acidithiobacillus marinus</name>
    <dbReference type="NCBI Taxonomy" id="187490"/>
    <lineage>
        <taxon>Bacteria</taxon>
        <taxon>Pseudomonadati</taxon>
        <taxon>Pseudomonadota</taxon>
        <taxon>Acidithiobacillia</taxon>
        <taxon>Acidithiobacillales</taxon>
        <taxon>Acidithiobacillaceae</taxon>
        <taxon>Acidithiobacillus</taxon>
    </lineage>
</organism>
<dbReference type="InterPro" id="IPR036890">
    <property type="entry name" value="HATPase_C_sf"/>
</dbReference>
<dbReference type="SMART" id="SM00387">
    <property type="entry name" value="HATPase_c"/>
    <property type="match status" value="1"/>
</dbReference>
<evidence type="ECO:0000256" key="7">
    <source>
        <dbReference type="ARBA" id="ARBA00022777"/>
    </source>
</evidence>
<evidence type="ECO:0000256" key="2">
    <source>
        <dbReference type="ARBA" id="ARBA00004370"/>
    </source>
</evidence>
<keyword evidence="6" id="KW-0547">Nucleotide-binding</keyword>
<dbReference type="Gene3D" id="1.10.287.130">
    <property type="match status" value="1"/>
</dbReference>
<dbReference type="Gene3D" id="3.30.565.10">
    <property type="entry name" value="Histidine kinase-like ATPase, C-terminal domain"/>
    <property type="match status" value="1"/>
</dbReference>
<protein>
    <recommendedName>
        <fullName evidence="3">histidine kinase</fullName>
        <ecNumber evidence="3">2.7.13.3</ecNumber>
    </recommendedName>
</protein>
<comment type="catalytic activity">
    <reaction evidence="1">
        <text>ATP + protein L-histidine = ADP + protein N-phospho-L-histidine.</text>
        <dbReference type="EC" id="2.7.13.3"/>
    </reaction>
</comment>
<dbReference type="PROSITE" id="PS50109">
    <property type="entry name" value="HIS_KIN"/>
    <property type="match status" value="1"/>
</dbReference>
<dbReference type="Proteomes" id="UP000234329">
    <property type="component" value="Unassembled WGS sequence"/>
</dbReference>
<dbReference type="CDD" id="cd00082">
    <property type="entry name" value="HisKA"/>
    <property type="match status" value="1"/>
</dbReference>
<keyword evidence="4" id="KW-0597">Phosphoprotein</keyword>
<evidence type="ECO:0000256" key="3">
    <source>
        <dbReference type="ARBA" id="ARBA00012438"/>
    </source>
</evidence>
<dbReference type="InterPro" id="IPR004358">
    <property type="entry name" value="Sig_transdc_His_kin-like_C"/>
</dbReference>
<dbReference type="PANTHER" id="PTHR43047">
    <property type="entry name" value="TWO-COMPONENT HISTIDINE PROTEIN KINASE"/>
    <property type="match status" value="1"/>
</dbReference>
<name>A0A2I1DN33_9PROT</name>
<dbReference type="GO" id="GO:0005524">
    <property type="term" value="F:ATP binding"/>
    <property type="evidence" value="ECO:0007669"/>
    <property type="project" value="UniProtKB-KW"/>
</dbReference>
<dbReference type="CDD" id="cd16922">
    <property type="entry name" value="HATPase_EvgS-ArcB-TorS-like"/>
    <property type="match status" value="1"/>
</dbReference>
<dbReference type="AlphaFoldDB" id="A0A2I1DN33"/>
<dbReference type="InterPro" id="IPR003661">
    <property type="entry name" value="HisK_dim/P_dom"/>
</dbReference>
<dbReference type="InterPro" id="IPR005467">
    <property type="entry name" value="His_kinase_dom"/>
</dbReference>
<dbReference type="OrthoDB" id="5288116at2"/>
<dbReference type="PANTHER" id="PTHR43047:SF63">
    <property type="entry name" value="HISTIDINE KINASE"/>
    <property type="match status" value="1"/>
</dbReference>
<dbReference type="InterPro" id="IPR003594">
    <property type="entry name" value="HATPase_dom"/>
</dbReference>
<evidence type="ECO:0000256" key="8">
    <source>
        <dbReference type="ARBA" id="ARBA00022840"/>
    </source>
</evidence>
<evidence type="ECO:0000256" key="9">
    <source>
        <dbReference type="ARBA" id="ARBA00023012"/>
    </source>
</evidence>
<evidence type="ECO:0000313" key="14">
    <source>
        <dbReference type="Proteomes" id="UP000234329"/>
    </source>
</evidence>
<keyword evidence="7" id="KW-0418">Kinase</keyword>
<dbReference type="SMART" id="SM00388">
    <property type="entry name" value="HisKA"/>
    <property type="match status" value="1"/>
</dbReference>
<dbReference type="GO" id="GO:0005886">
    <property type="term" value="C:plasma membrane"/>
    <property type="evidence" value="ECO:0007669"/>
    <property type="project" value="TreeGrafter"/>
</dbReference>
<dbReference type="FunFam" id="1.10.287.130:FF:000038">
    <property type="entry name" value="Sensory transduction histidine kinase"/>
    <property type="match status" value="1"/>
</dbReference>
<dbReference type="SUPFAM" id="SSF47384">
    <property type="entry name" value="Homodimeric domain of signal transducing histidine kinase"/>
    <property type="match status" value="1"/>
</dbReference>
<evidence type="ECO:0000256" key="10">
    <source>
        <dbReference type="ARBA" id="ARBA00023136"/>
    </source>
</evidence>
<dbReference type="InParanoid" id="A0A2I1DN33"/>
<dbReference type="GO" id="GO:0009927">
    <property type="term" value="F:histidine phosphotransfer kinase activity"/>
    <property type="evidence" value="ECO:0007669"/>
    <property type="project" value="TreeGrafter"/>
</dbReference>
<dbReference type="EC" id="2.7.13.3" evidence="3"/>
<evidence type="ECO:0000313" key="13">
    <source>
        <dbReference type="EMBL" id="PKY11282.1"/>
    </source>
</evidence>
<evidence type="ECO:0000256" key="1">
    <source>
        <dbReference type="ARBA" id="ARBA00000085"/>
    </source>
</evidence>